<accession>A0ABQ6ITH1</accession>
<gene>
    <name evidence="2" type="ORF">GCM10025883_20640</name>
</gene>
<dbReference type="EMBL" id="BSUO01000001">
    <property type="protein sequence ID" value="GMA40019.1"/>
    <property type="molecule type" value="Genomic_DNA"/>
</dbReference>
<protein>
    <recommendedName>
        <fullName evidence="4">Toxin-antitoxin system HicB family antitoxin</fullName>
    </recommendedName>
</protein>
<feature type="compositionally biased region" description="Basic residues" evidence="1">
    <location>
        <begin position="67"/>
        <end position="78"/>
    </location>
</feature>
<keyword evidence="3" id="KW-1185">Reference proteome</keyword>
<dbReference type="RefSeq" id="WP_284303792.1">
    <property type="nucleotide sequence ID" value="NZ_BSUO01000001.1"/>
</dbReference>
<name>A0ABQ6ITH1_9MICO</name>
<proteinExistence type="predicted"/>
<dbReference type="SUPFAM" id="SSF47598">
    <property type="entry name" value="Ribbon-helix-helix"/>
    <property type="match status" value="1"/>
</dbReference>
<reference evidence="3" key="1">
    <citation type="journal article" date="2019" name="Int. J. Syst. Evol. Microbiol.">
        <title>The Global Catalogue of Microorganisms (GCM) 10K type strain sequencing project: providing services to taxonomists for standard genome sequencing and annotation.</title>
        <authorList>
            <consortium name="The Broad Institute Genomics Platform"/>
            <consortium name="The Broad Institute Genome Sequencing Center for Infectious Disease"/>
            <person name="Wu L."/>
            <person name="Ma J."/>
        </authorList>
    </citation>
    <scope>NUCLEOTIDE SEQUENCE [LARGE SCALE GENOMIC DNA]</scope>
    <source>
        <strain evidence="3">NBRC 113072</strain>
    </source>
</reference>
<comment type="caution">
    <text evidence="2">The sequence shown here is derived from an EMBL/GenBank/DDBJ whole genome shotgun (WGS) entry which is preliminary data.</text>
</comment>
<dbReference type="InterPro" id="IPR010985">
    <property type="entry name" value="Ribbon_hlx_hlx"/>
</dbReference>
<feature type="region of interest" description="Disordered" evidence="1">
    <location>
        <begin position="54"/>
        <end position="78"/>
    </location>
</feature>
<dbReference type="Proteomes" id="UP001157126">
    <property type="component" value="Unassembled WGS sequence"/>
</dbReference>
<evidence type="ECO:0000313" key="2">
    <source>
        <dbReference type="EMBL" id="GMA40019.1"/>
    </source>
</evidence>
<dbReference type="InterPro" id="IPR013321">
    <property type="entry name" value="Arc_rbn_hlx_hlx"/>
</dbReference>
<dbReference type="Pfam" id="PF05534">
    <property type="entry name" value="HicB"/>
    <property type="match status" value="1"/>
</dbReference>
<dbReference type="InterPro" id="IPR008651">
    <property type="entry name" value="Uncharacterised_HicB"/>
</dbReference>
<evidence type="ECO:0000256" key="1">
    <source>
        <dbReference type="SAM" id="MobiDB-lite"/>
    </source>
</evidence>
<feature type="compositionally biased region" description="Basic and acidic residues" evidence="1">
    <location>
        <begin position="54"/>
        <end position="66"/>
    </location>
</feature>
<organism evidence="2 3">
    <name type="scientific">Mobilicoccus caccae</name>
    <dbReference type="NCBI Taxonomy" id="1859295"/>
    <lineage>
        <taxon>Bacteria</taxon>
        <taxon>Bacillati</taxon>
        <taxon>Actinomycetota</taxon>
        <taxon>Actinomycetes</taxon>
        <taxon>Micrococcales</taxon>
        <taxon>Dermatophilaceae</taxon>
        <taxon>Mobilicoccus</taxon>
    </lineage>
</organism>
<dbReference type="Gene3D" id="1.10.1220.10">
    <property type="entry name" value="Met repressor-like"/>
    <property type="match status" value="1"/>
</dbReference>
<evidence type="ECO:0000313" key="3">
    <source>
        <dbReference type="Proteomes" id="UP001157126"/>
    </source>
</evidence>
<sequence length="78" mass="8835">MADETPRRAAPDRSARKQVLLRLDPAVHEALARWAADELRSVNAQVELVLRTALTDEGRMPRDARPVPRRGRPRKAET</sequence>
<evidence type="ECO:0008006" key="4">
    <source>
        <dbReference type="Google" id="ProtNLM"/>
    </source>
</evidence>